<accession>A0A810L6J2</accession>
<keyword evidence="2 4" id="KW-0378">Hydrolase</keyword>
<dbReference type="SUPFAM" id="SSF51011">
    <property type="entry name" value="Glycosyl hydrolase domain"/>
    <property type="match status" value="1"/>
</dbReference>
<dbReference type="Proteomes" id="UP000680750">
    <property type="component" value="Chromosome"/>
</dbReference>
<evidence type="ECO:0000313" key="8">
    <source>
        <dbReference type="EMBL" id="BCJ30857.1"/>
    </source>
</evidence>
<dbReference type="PANTHER" id="PTHR43053:SF4">
    <property type="entry name" value="MYOGENESIS-REGULATING GLYCOSIDASE"/>
    <property type="match status" value="1"/>
</dbReference>
<dbReference type="PANTHER" id="PTHR43053">
    <property type="entry name" value="GLYCOSIDASE FAMILY 31"/>
    <property type="match status" value="1"/>
</dbReference>
<dbReference type="AlphaFoldDB" id="A0A810L6J2"/>
<keyword evidence="5" id="KW-0732">Signal</keyword>
<keyword evidence="3 4" id="KW-0326">Glycosidase</keyword>
<evidence type="ECO:0000256" key="2">
    <source>
        <dbReference type="ARBA" id="ARBA00022801"/>
    </source>
</evidence>
<dbReference type="GO" id="GO:0004553">
    <property type="term" value="F:hydrolase activity, hydrolyzing O-glycosyl compounds"/>
    <property type="evidence" value="ECO:0007669"/>
    <property type="project" value="InterPro"/>
</dbReference>
<dbReference type="SUPFAM" id="SSF51445">
    <property type="entry name" value="(Trans)glycosidases"/>
    <property type="match status" value="1"/>
</dbReference>
<comment type="similarity">
    <text evidence="1 4">Belongs to the glycosyl hydrolase 31 family.</text>
</comment>
<gene>
    <name evidence="8" type="ORF">Asera_49650</name>
</gene>
<dbReference type="InterPro" id="IPR050985">
    <property type="entry name" value="Alpha-glycosidase_related"/>
</dbReference>
<protein>
    <submittedName>
        <fullName evidence="8">Glycoside hydrolase</fullName>
    </submittedName>
</protein>
<evidence type="ECO:0000259" key="7">
    <source>
        <dbReference type="Pfam" id="PF21365"/>
    </source>
</evidence>
<evidence type="ECO:0000313" key="9">
    <source>
        <dbReference type="Proteomes" id="UP000680750"/>
    </source>
</evidence>
<feature type="domain" description="Glycoside hydrolase family 31 TIM barrel" evidence="6">
    <location>
        <begin position="301"/>
        <end position="587"/>
    </location>
</feature>
<dbReference type="InterPro" id="IPR000322">
    <property type="entry name" value="Glyco_hydro_31_TIM"/>
</dbReference>
<name>A0A810L6J2_9ACTN</name>
<proteinExistence type="inferred from homology"/>
<dbReference type="CDD" id="cd06592">
    <property type="entry name" value="GH31_NET37"/>
    <property type="match status" value="1"/>
</dbReference>
<evidence type="ECO:0000256" key="4">
    <source>
        <dbReference type="RuleBase" id="RU361185"/>
    </source>
</evidence>
<dbReference type="Pfam" id="PF21365">
    <property type="entry name" value="Glyco_hydro_31_3rd"/>
    <property type="match status" value="1"/>
</dbReference>
<dbReference type="Gene3D" id="2.60.40.1180">
    <property type="entry name" value="Golgi alpha-mannosidase II"/>
    <property type="match status" value="1"/>
</dbReference>
<feature type="chain" id="PRO_5032576380" evidence="5">
    <location>
        <begin position="33"/>
        <end position="697"/>
    </location>
</feature>
<dbReference type="OrthoDB" id="176168at2"/>
<evidence type="ECO:0000256" key="3">
    <source>
        <dbReference type="ARBA" id="ARBA00023295"/>
    </source>
</evidence>
<dbReference type="Gene3D" id="3.20.20.80">
    <property type="entry name" value="Glycosidases"/>
    <property type="match status" value="1"/>
</dbReference>
<dbReference type="InterPro" id="IPR017853">
    <property type="entry name" value="GH"/>
</dbReference>
<evidence type="ECO:0000256" key="1">
    <source>
        <dbReference type="ARBA" id="ARBA00007806"/>
    </source>
</evidence>
<feature type="signal peptide" evidence="5">
    <location>
        <begin position="1"/>
        <end position="32"/>
    </location>
</feature>
<reference evidence="8" key="1">
    <citation type="submission" date="2020-08" db="EMBL/GenBank/DDBJ databases">
        <title>Whole genome shotgun sequence of Actinocatenispora sera NBRC 101916.</title>
        <authorList>
            <person name="Komaki H."/>
            <person name="Tamura T."/>
        </authorList>
    </citation>
    <scope>NUCLEOTIDE SEQUENCE</scope>
    <source>
        <strain evidence="8">NBRC 101916</strain>
    </source>
</reference>
<dbReference type="EMBL" id="AP023354">
    <property type="protein sequence ID" value="BCJ30857.1"/>
    <property type="molecule type" value="Genomic_DNA"/>
</dbReference>
<dbReference type="InterPro" id="IPR048395">
    <property type="entry name" value="Glyco_hydro_31_C"/>
</dbReference>
<dbReference type="RefSeq" id="WP_051802231.1">
    <property type="nucleotide sequence ID" value="NZ_AP023354.1"/>
</dbReference>
<dbReference type="GO" id="GO:0005975">
    <property type="term" value="P:carbohydrate metabolic process"/>
    <property type="evidence" value="ECO:0007669"/>
    <property type="project" value="InterPro"/>
</dbReference>
<sequence>MSHASARIARAAIAGLGAALLATALVPTTVAAAGTARTTTGGAVVTLTEPAAAGAPAYTVTIRKDPVQITTSRGGRTVLATTGRSASPATAPLTFTAGGSTYAASRVTGAEWAAGTLTLTMATTSPGDLITLRLTPHAGQYDMAWTVTGTGAGPVDTVAQNFDLSSAGYWYGQGLTSTPQGGPIHDQPWPLNAGDVDNTAMGPSSHDRNNPFWYTSSASGLWVDTNDDMNVQINHEHSGLGSFTVTRTDRFASTVFVESTPRAVYEDYVAIAGTPQTVDDPDAAFATPTWNSWAEFNTDVTQASFLDYVRKLRANGIPGHAVQIDDGWNSNYGDYTFDPVRFPDPKAMSAQVHQLGYDLGLWMTMWINKGTKNFDYAKQHGYFFRSKADPDQVCLVPWWNGEQGAGIVDLANPQARAWFSGIMHHLMDTYDVQGFKFDTRFYDPSCAPDAGYSTRDYLELAHEYADDFDMEGLGLTAAWTGTQKYGFAMRDNDKGTDWHSFQASLSQVLSLSTIGYPFVETDMIGGSSGAPEDPPSKQVLIRWAQAAALMPLEYASTSPVNPRYDQQTIDAYRDAMLLHEQLTPYILRQVHAAVHTGDPIMRPVFFDFPADRASYTLANEWMLGGSLLAAPVDTDTTARDIDIPAGRWYDVLHHRTVHGPTTLRSYGADLSQIPMFVRLGTRDTGMLMSALHGNAGR</sequence>
<dbReference type="KEGG" id="aser:Asera_49650"/>
<keyword evidence="9" id="KW-1185">Reference proteome</keyword>
<evidence type="ECO:0000259" key="6">
    <source>
        <dbReference type="Pfam" id="PF01055"/>
    </source>
</evidence>
<evidence type="ECO:0000256" key="5">
    <source>
        <dbReference type="SAM" id="SignalP"/>
    </source>
</evidence>
<organism evidence="8 9">
    <name type="scientific">Actinocatenispora sera</name>
    <dbReference type="NCBI Taxonomy" id="390989"/>
    <lineage>
        <taxon>Bacteria</taxon>
        <taxon>Bacillati</taxon>
        <taxon>Actinomycetota</taxon>
        <taxon>Actinomycetes</taxon>
        <taxon>Micromonosporales</taxon>
        <taxon>Micromonosporaceae</taxon>
        <taxon>Actinocatenispora</taxon>
    </lineage>
</organism>
<dbReference type="InterPro" id="IPR013780">
    <property type="entry name" value="Glyco_hydro_b"/>
</dbReference>
<dbReference type="Pfam" id="PF01055">
    <property type="entry name" value="Glyco_hydro_31_2nd"/>
    <property type="match status" value="1"/>
</dbReference>
<feature type="domain" description="Glycosyl hydrolase family 31 C-terminal" evidence="7">
    <location>
        <begin position="597"/>
        <end position="680"/>
    </location>
</feature>